<dbReference type="InterPro" id="IPR036074">
    <property type="entry name" value="CbiD_sf"/>
</dbReference>
<dbReference type="HAMAP" id="MF_00787">
    <property type="entry name" value="CbiD"/>
    <property type="match status" value="1"/>
</dbReference>
<keyword evidence="3 5" id="KW-0808">Transferase</keyword>
<gene>
    <name evidence="5" type="primary">cbiD</name>
    <name evidence="6" type="ORF">BIY20_03795</name>
</gene>
<dbReference type="Proteomes" id="UP000186039">
    <property type="component" value="Unassembled WGS sequence"/>
</dbReference>
<comment type="function">
    <text evidence="5">Catalyzes the methylation of C-1 in cobalt-precorrin-5B to form cobalt-precorrin-6A.</text>
</comment>
<dbReference type="RefSeq" id="WP_075716444.1">
    <property type="nucleotide sequence ID" value="NZ_AP019654.1"/>
</dbReference>
<dbReference type="InterPro" id="IPR002748">
    <property type="entry name" value="CbiD"/>
</dbReference>
<dbReference type="SUPFAM" id="SSF111342">
    <property type="entry name" value="CbiD-like"/>
    <property type="match status" value="1"/>
</dbReference>
<keyword evidence="2 5" id="KW-0489">Methyltransferase</keyword>
<dbReference type="PANTHER" id="PTHR35863:SF1">
    <property type="entry name" value="COBALT-PRECORRIN-5B C(1)-METHYLTRANSFERASE"/>
    <property type="match status" value="1"/>
</dbReference>
<organism evidence="6 7">
    <name type="scientific">Vibrio panuliri</name>
    <dbReference type="NCBI Taxonomy" id="1381081"/>
    <lineage>
        <taxon>Bacteria</taxon>
        <taxon>Pseudomonadati</taxon>
        <taxon>Pseudomonadota</taxon>
        <taxon>Gammaproteobacteria</taxon>
        <taxon>Vibrionales</taxon>
        <taxon>Vibrionaceae</taxon>
        <taxon>Vibrio</taxon>
    </lineage>
</organism>
<comment type="caution">
    <text evidence="6">The sequence shown here is derived from an EMBL/GenBank/DDBJ whole genome shotgun (WGS) entry which is preliminary data.</text>
</comment>
<evidence type="ECO:0000256" key="2">
    <source>
        <dbReference type="ARBA" id="ARBA00022603"/>
    </source>
</evidence>
<dbReference type="PANTHER" id="PTHR35863">
    <property type="entry name" value="COBALT-PRECORRIN-5B C(1)-METHYLTRANSFERASE"/>
    <property type="match status" value="1"/>
</dbReference>
<keyword evidence="1 5" id="KW-0169">Cobalamin biosynthesis</keyword>
<comment type="similarity">
    <text evidence="5">Belongs to the CbiD family.</text>
</comment>
<evidence type="ECO:0000313" key="7">
    <source>
        <dbReference type="Proteomes" id="UP000186039"/>
    </source>
</evidence>
<evidence type="ECO:0000256" key="4">
    <source>
        <dbReference type="ARBA" id="ARBA00022691"/>
    </source>
</evidence>
<dbReference type="EMBL" id="MJMH01000239">
    <property type="protein sequence ID" value="OLQ84431.1"/>
    <property type="molecule type" value="Genomic_DNA"/>
</dbReference>
<accession>A0ABX3F803</accession>
<comment type="catalytic activity">
    <reaction evidence="5">
        <text>Co-precorrin-5B + S-adenosyl-L-methionine = Co-precorrin-6A + S-adenosyl-L-homocysteine</text>
        <dbReference type="Rhea" id="RHEA:26285"/>
        <dbReference type="ChEBI" id="CHEBI:57856"/>
        <dbReference type="ChEBI" id="CHEBI:59789"/>
        <dbReference type="ChEBI" id="CHEBI:60063"/>
        <dbReference type="ChEBI" id="CHEBI:60064"/>
        <dbReference type="EC" id="2.1.1.195"/>
    </reaction>
</comment>
<keyword evidence="7" id="KW-1185">Reference proteome</keyword>
<evidence type="ECO:0000313" key="6">
    <source>
        <dbReference type="EMBL" id="OLQ84431.1"/>
    </source>
</evidence>
<dbReference type="NCBIfam" id="TIGR00312">
    <property type="entry name" value="cbiD"/>
    <property type="match status" value="1"/>
</dbReference>
<reference evidence="6 7" key="1">
    <citation type="submission" date="2016-09" db="EMBL/GenBank/DDBJ databases">
        <title>Genomic Taxonomy of the Vibrionaceae.</title>
        <authorList>
            <person name="Gonzalez-Castillo A."/>
            <person name="Gomez-Gil B."/>
            <person name="Enciso-Ibarra K."/>
        </authorList>
    </citation>
    <scope>NUCLEOTIDE SEQUENCE [LARGE SCALE GENOMIC DNA]</scope>
    <source>
        <strain evidence="6 7">CAIM 1902</strain>
    </source>
</reference>
<protein>
    <recommendedName>
        <fullName evidence="5">Cobalt-precorrin-5B C(1)-methyltransferase</fullName>
        <ecNumber evidence="5">2.1.1.195</ecNumber>
    </recommendedName>
    <alternativeName>
        <fullName evidence="5">Cobalt-precorrin-6A synthase</fullName>
    </alternativeName>
</protein>
<dbReference type="EC" id="2.1.1.195" evidence="5"/>
<dbReference type="Gene3D" id="3.30.2110.10">
    <property type="entry name" value="CbiD-like"/>
    <property type="match status" value="1"/>
</dbReference>
<name>A0ABX3F803_9VIBR</name>
<proteinExistence type="inferred from homology"/>
<evidence type="ECO:0000256" key="3">
    <source>
        <dbReference type="ARBA" id="ARBA00022679"/>
    </source>
</evidence>
<keyword evidence="4 5" id="KW-0949">S-adenosyl-L-methionine</keyword>
<dbReference type="PIRSF" id="PIRSF026782">
    <property type="entry name" value="CbiD"/>
    <property type="match status" value="1"/>
</dbReference>
<comment type="pathway">
    <text evidence="5">Cofactor biosynthesis; adenosylcobalamin biosynthesis; cob(II)yrinate a,c-diamide from sirohydrochlorin (anaerobic route): step 6/10.</text>
</comment>
<evidence type="ECO:0000256" key="1">
    <source>
        <dbReference type="ARBA" id="ARBA00022573"/>
    </source>
</evidence>
<dbReference type="NCBIfam" id="NF000849">
    <property type="entry name" value="PRK00075.1-1"/>
    <property type="match status" value="1"/>
</dbReference>
<dbReference type="Pfam" id="PF01888">
    <property type="entry name" value="CbiD"/>
    <property type="match status" value="1"/>
</dbReference>
<evidence type="ECO:0000256" key="5">
    <source>
        <dbReference type="HAMAP-Rule" id="MF_00787"/>
    </source>
</evidence>
<sequence length="394" mass="41721">MAKLKRSRSNQDLRGGYTTGACAAAAARAALRFLLTEQAFKEIEIQLPNRELASFQLARLGTVDQSGNRAAVIAGVVKDAGDDPDCTHGIEIQCIAQWVTTPGIHLKGGKGVATVTLPGLELPVGEPAINPVPRANIHEMAMLELEQHGRRGEHNLGLELEIVVPQGELVAKETIGERLGLVGGISILGTRGTVKPYSTSAFASSVRQSVQIAAANGLNHLVLTTGSRSEKAAMALLPELTNLAFVQAGDFSGIGLRAAKRYGVSRVSLVVMIGKLGKLISGRMMTHVSGHAIDFTLMSALAQQAGLSPSLCQQIASANTGRHVLDLVRQQLVGGDEGGAFLEGLCQEAWQHANHYTSHQLTIDITLIDFDGVKLAGYPNDAAKRCDALAQSHR</sequence>